<comment type="caution">
    <text evidence="9">The sequence shown here is derived from an EMBL/GenBank/DDBJ whole genome shotgun (WGS) entry which is preliminary data.</text>
</comment>
<dbReference type="EMBL" id="JACOPO010000001">
    <property type="protein sequence ID" value="MBC5721288.1"/>
    <property type="molecule type" value="Genomic_DNA"/>
</dbReference>
<reference evidence="9" key="1">
    <citation type="submission" date="2020-08" db="EMBL/GenBank/DDBJ databases">
        <title>Genome public.</title>
        <authorList>
            <person name="Liu C."/>
            <person name="Sun Q."/>
        </authorList>
    </citation>
    <scope>NUCLEOTIDE SEQUENCE</scope>
    <source>
        <strain evidence="9">NSJ-23</strain>
    </source>
</reference>
<accession>A0A8J6J7D0</accession>
<dbReference type="RefSeq" id="WP_147573155.1">
    <property type="nucleotide sequence ID" value="NZ_JACOPO010000001.1"/>
</dbReference>
<evidence type="ECO:0000313" key="10">
    <source>
        <dbReference type="Proteomes" id="UP000628736"/>
    </source>
</evidence>
<feature type="domain" description="SLH" evidence="7">
    <location>
        <begin position="609"/>
        <end position="672"/>
    </location>
</feature>
<keyword evidence="2" id="KW-0677">Repeat</keyword>
<feature type="domain" description="SLH" evidence="7">
    <location>
        <begin position="683"/>
        <end position="738"/>
    </location>
</feature>
<dbReference type="InterPro" id="IPR013783">
    <property type="entry name" value="Ig-like_fold"/>
</dbReference>
<dbReference type="PANTHER" id="PTHR40079:SF4">
    <property type="entry name" value="GH26 DOMAIN-CONTAINING PROTEIN-RELATED"/>
    <property type="match status" value="1"/>
</dbReference>
<dbReference type="Gene3D" id="2.60.40.10">
    <property type="entry name" value="Immunoglobulins"/>
    <property type="match status" value="1"/>
</dbReference>
<evidence type="ECO:0000256" key="1">
    <source>
        <dbReference type="ARBA" id="ARBA00007754"/>
    </source>
</evidence>
<organism evidence="9 10">
    <name type="scientific">Flintibacter hominis</name>
    <dbReference type="NCBI Taxonomy" id="2763048"/>
    <lineage>
        <taxon>Bacteria</taxon>
        <taxon>Bacillati</taxon>
        <taxon>Bacillota</taxon>
        <taxon>Clostridia</taxon>
        <taxon>Eubacteriales</taxon>
        <taxon>Flintibacter</taxon>
    </lineage>
</organism>
<feature type="domain" description="GH26" evidence="8">
    <location>
        <begin position="123"/>
        <end position="439"/>
    </location>
</feature>
<keyword evidence="6" id="KW-0732">Signal</keyword>
<dbReference type="Proteomes" id="UP000628736">
    <property type="component" value="Unassembled WGS sequence"/>
</dbReference>
<dbReference type="InterPro" id="IPR017853">
    <property type="entry name" value="GH"/>
</dbReference>
<dbReference type="PROSITE" id="PS51764">
    <property type="entry name" value="GH26"/>
    <property type="match status" value="1"/>
</dbReference>
<feature type="active site" description="Nucleophile" evidence="5">
    <location>
        <position position="376"/>
    </location>
</feature>
<dbReference type="PROSITE" id="PS51272">
    <property type="entry name" value="SLH"/>
    <property type="match status" value="2"/>
</dbReference>
<dbReference type="InterPro" id="IPR001119">
    <property type="entry name" value="SLH_dom"/>
</dbReference>
<dbReference type="InterPro" id="IPR022790">
    <property type="entry name" value="GH26_dom"/>
</dbReference>
<dbReference type="Pfam" id="PF00395">
    <property type="entry name" value="SLH"/>
    <property type="match status" value="2"/>
</dbReference>
<dbReference type="GO" id="GO:0006080">
    <property type="term" value="P:substituted mannan metabolic process"/>
    <property type="evidence" value="ECO:0007669"/>
    <property type="project" value="InterPro"/>
</dbReference>
<evidence type="ECO:0000313" key="9">
    <source>
        <dbReference type="EMBL" id="MBC5721288.1"/>
    </source>
</evidence>
<gene>
    <name evidence="9" type="ORF">H8S11_00385</name>
</gene>
<dbReference type="Pfam" id="PF17957">
    <property type="entry name" value="Big_7"/>
    <property type="match status" value="1"/>
</dbReference>
<evidence type="ECO:0000256" key="4">
    <source>
        <dbReference type="ARBA" id="ARBA00023295"/>
    </source>
</evidence>
<dbReference type="Gene3D" id="3.20.20.80">
    <property type="entry name" value="Glycosidases"/>
    <property type="match status" value="1"/>
</dbReference>
<dbReference type="PANTHER" id="PTHR40079">
    <property type="entry name" value="MANNAN ENDO-1,4-BETA-MANNOSIDASE E-RELATED"/>
    <property type="match status" value="1"/>
</dbReference>
<evidence type="ECO:0000256" key="6">
    <source>
        <dbReference type="SAM" id="SignalP"/>
    </source>
</evidence>
<dbReference type="InterPro" id="IPR000805">
    <property type="entry name" value="Glyco_hydro_26"/>
</dbReference>
<evidence type="ECO:0000259" key="7">
    <source>
        <dbReference type="PROSITE" id="PS51272"/>
    </source>
</evidence>
<dbReference type="AlphaFoldDB" id="A0A8J6J7D0"/>
<evidence type="ECO:0000259" key="8">
    <source>
        <dbReference type="PROSITE" id="PS51764"/>
    </source>
</evidence>
<protein>
    <submittedName>
        <fullName evidence="9">S-layer homology domain-containing protein</fullName>
    </submittedName>
</protein>
<feature type="active site" description="Proton donor" evidence="5">
    <location>
        <position position="255"/>
    </location>
</feature>
<comment type="similarity">
    <text evidence="1 5">Belongs to the glycosyl hydrolase 26 family.</text>
</comment>
<keyword evidence="3 5" id="KW-0378">Hydrolase</keyword>
<evidence type="ECO:0000256" key="5">
    <source>
        <dbReference type="PROSITE-ProRule" id="PRU01100"/>
    </source>
</evidence>
<keyword evidence="10" id="KW-1185">Reference proteome</keyword>
<dbReference type="GO" id="GO:0016985">
    <property type="term" value="F:mannan endo-1,4-beta-mannosidase activity"/>
    <property type="evidence" value="ECO:0007669"/>
    <property type="project" value="InterPro"/>
</dbReference>
<feature type="signal peptide" evidence="6">
    <location>
        <begin position="1"/>
        <end position="27"/>
    </location>
</feature>
<keyword evidence="4 5" id="KW-0326">Glycosidase</keyword>
<evidence type="ECO:0000256" key="3">
    <source>
        <dbReference type="ARBA" id="ARBA00022801"/>
    </source>
</evidence>
<sequence length="738" mass="80496">MKKNMRRLLSAALAAVMVTGMCFTASAFTYPSAYWKLHSAWDEAVAAKSPEQVISVAQQTYDLLMPLGLGEDVCYNLEPKAGRASWACEMKGDIDGAILWLERQRTFASWLDQNIRSYKDTLLNVDARMAYLKAAQNVTIYAQSDDSASPYAVGPKTGTWYGTPADSSTTGGSASLIYVTFGDSYSVDYWIDYYMDCSPAFREAANGGVIEFAWNFSPEGTAGAQAVLSADSYIEESLRALGSLDATVLLRVGAEMNNWSDCDPATYIQAFRKVADAASRYSNIQMVFSPDNISNRNRTIADFYPGDQYVDWVGMSTYHNTNYAGYSGTSSYSFDYTGYGNDAYYGLGIYDHDPMVTIKPIIDLAVSHNKPVMVSECGFAYRNSSGTDLTSFAVEQLNWFYSYINMVYPQVKAVFYFNADPDSGFKYMLNGNSSVSSTYQNAIRNNGAYLDEVDGSATGWETLDKTALSAGDSTLKLASYVSFPGKKTNTVKYYVDDKLVHTSTQAPYYYELDLAALGGGSHTVKAEASGGQFSRSSKTYTLNVPGTSTQPADPTPGTQQPSAWAAELIADAKDKKLITDRTEGLYQDQITRLQFAELAVNLIEEATGKEITPSTQSFTDTSDPMVLKAVAAGVTSGKGEGIFAPSDKITRQEICVMLNKVIEYVDQANDSTTLTDTSTQVDASRFNDVDQIADWAKPAVAKLTNNGLMSGKGDGVAPVANTTVEEAIILIRALYDKF</sequence>
<proteinExistence type="inferred from homology"/>
<dbReference type="Pfam" id="PF02156">
    <property type="entry name" value="Glyco_hydro_26"/>
    <property type="match status" value="1"/>
</dbReference>
<name>A0A8J6J7D0_9FIRM</name>
<feature type="chain" id="PRO_5035244112" evidence="6">
    <location>
        <begin position="28"/>
        <end position="738"/>
    </location>
</feature>
<evidence type="ECO:0000256" key="2">
    <source>
        <dbReference type="ARBA" id="ARBA00022737"/>
    </source>
</evidence>
<dbReference type="SUPFAM" id="SSF51445">
    <property type="entry name" value="(Trans)glycosidases"/>
    <property type="match status" value="1"/>
</dbReference>